<organism evidence="1 2">
    <name type="scientific">Sphingomonas xinjiangensis</name>
    <dbReference type="NCBI Taxonomy" id="643568"/>
    <lineage>
        <taxon>Bacteria</taxon>
        <taxon>Pseudomonadati</taxon>
        <taxon>Pseudomonadota</taxon>
        <taxon>Alphaproteobacteria</taxon>
        <taxon>Sphingomonadales</taxon>
        <taxon>Sphingomonadaceae</taxon>
        <taxon>Sphingomonas</taxon>
    </lineage>
</organism>
<dbReference type="AlphaFoldDB" id="A0A840YNY3"/>
<dbReference type="EMBL" id="JACIJF010000001">
    <property type="protein sequence ID" value="MBB5709342.1"/>
    <property type="molecule type" value="Genomic_DNA"/>
</dbReference>
<keyword evidence="2" id="KW-1185">Reference proteome</keyword>
<sequence>MPYTQPTADEFRKRFPAFAAVPADTIEYWLQDARLIVTESWAEVDRAPAEMTLAAHNMSENGVLGGTGAVGDLRTMGVTDFKSASMSVSFDSSVGVSTGYKATRYGRAFEVFLRRNVGGPRLVGTLSPGWCG</sequence>
<reference evidence="1 2" key="1">
    <citation type="submission" date="2020-08" db="EMBL/GenBank/DDBJ databases">
        <title>Genomic Encyclopedia of Type Strains, Phase IV (KMG-IV): sequencing the most valuable type-strain genomes for metagenomic binning, comparative biology and taxonomic classification.</title>
        <authorList>
            <person name="Goeker M."/>
        </authorList>
    </citation>
    <scope>NUCLEOTIDE SEQUENCE [LARGE SCALE GENOMIC DNA]</scope>
    <source>
        <strain evidence="1 2">DSM 26736</strain>
    </source>
</reference>
<dbReference type="RefSeq" id="WP_184083950.1">
    <property type="nucleotide sequence ID" value="NZ_JACIJF010000001.1"/>
</dbReference>
<protein>
    <recommendedName>
        <fullName evidence="3">DUF4054 domain-containing protein</fullName>
    </recommendedName>
</protein>
<accession>A0A840YNY3</accession>
<name>A0A840YNY3_9SPHN</name>
<dbReference type="InterPro" id="IPR025127">
    <property type="entry name" value="DUF4054"/>
</dbReference>
<proteinExistence type="predicted"/>
<comment type="caution">
    <text evidence="1">The sequence shown here is derived from an EMBL/GenBank/DDBJ whole genome shotgun (WGS) entry which is preliminary data.</text>
</comment>
<dbReference type="Proteomes" id="UP000527143">
    <property type="component" value="Unassembled WGS sequence"/>
</dbReference>
<gene>
    <name evidence="1" type="ORF">FHT02_000548</name>
</gene>
<evidence type="ECO:0000313" key="1">
    <source>
        <dbReference type="EMBL" id="MBB5709342.1"/>
    </source>
</evidence>
<dbReference type="Pfam" id="PF13262">
    <property type="entry name" value="DUF4054"/>
    <property type="match status" value="1"/>
</dbReference>
<evidence type="ECO:0000313" key="2">
    <source>
        <dbReference type="Proteomes" id="UP000527143"/>
    </source>
</evidence>
<evidence type="ECO:0008006" key="3">
    <source>
        <dbReference type="Google" id="ProtNLM"/>
    </source>
</evidence>